<comment type="caution">
    <text evidence="2">The sequence shown here is derived from an EMBL/GenBank/DDBJ whole genome shotgun (WGS) entry which is preliminary data.</text>
</comment>
<feature type="transmembrane region" description="Helical" evidence="1">
    <location>
        <begin position="30"/>
        <end position="54"/>
    </location>
</feature>
<keyword evidence="1" id="KW-0472">Membrane</keyword>
<reference evidence="2" key="1">
    <citation type="submission" date="2022-01" db="EMBL/GenBank/DDBJ databases">
        <authorList>
            <person name="Lagorce A."/>
        </authorList>
    </citation>
    <scope>NUCLEOTIDE SEQUENCE</scope>
    <source>
        <strain evidence="2">Th15_F1_A12</strain>
    </source>
</reference>
<accession>A0AAU9QX28</accession>
<protein>
    <submittedName>
        <fullName evidence="2">Uncharacterized protein</fullName>
    </submittedName>
</protein>
<organism evidence="2 3">
    <name type="scientific">Vibrio jasicida</name>
    <dbReference type="NCBI Taxonomy" id="766224"/>
    <lineage>
        <taxon>Bacteria</taxon>
        <taxon>Pseudomonadati</taxon>
        <taxon>Pseudomonadota</taxon>
        <taxon>Gammaproteobacteria</taxon>
        <taxon>Vibrionales</taxon>
        <taxon>Vibrionaceae</taxon>
        <taxon>Vibrio</taxon>
    </lineage>
</organism>
<gene>
    <name evidence="2" type="ORF">THF1A12_50198</name>
</gene>
<evidence type="ECO:0000313" key="3">
    <source>
        <dbReference type="Proteomes" id="UP001295462"/>
    </source>
</evidence>
<keyword evidence="1" id="KW-1133">Transmembrane helix</keyword>
<evidence type="ECO:0000256" key="1">
    <source>
        <dbReference type="SAM" id="Phobius"/>
    </source>
</evidence>
<name>A0AAU9QX28_9VIBR</name>
<evidence type="ECO:0000313" key="2">
    <source>
        <dbReference type="EMBL" id="CAH1601749.1"/>
    </source>
</evidence>
<dbReference type="AlphaFoldDB" id="A0AAU9QX28"/>
<feature type="transmembrane region" description="Helical" evidence="1">
    <location>
        <begin position="86"/>
        <end position="108"/>
    </location>
</feature>
<proteinExistence type="predicted"/>
<dbReference type="EMBL" id="CAKMUD010000105">
    <property type="protein sequence ID" value="CAH1601749.1"/>
    <property type="molecule type" value="Genomic_DNA"/>
</dbReference>
<keyword evidence="1" id="KW-0812">Transmembrane</keyword>
<dbReference type="Proteomes" id="UP001295462">
    <property type="component" value="Unassembled WGS sequence"/>
</dbReference>
<sequence>MITYVHFILVSFCLMTARHCVMTKERSFKVVLLLGLITSLTLLVTLMAVIGTAIELFGLDLSAWVGHVFTDDTEAKGYGAKYLGQFLGGVALMIPVSYLSLCAARYICSKSQSS</sequence>